<dbReference type="Proteomes" id="UP000199288">
    <property type="component" value="Unassembled WGS sequence"/>
</dbReference>
<evidence type="ECO:0000256" key="1">
    <source>
        <dbReference type="ARBA" id="ARBA00022679"/>
    </source>
</evidence>
<reference evidence="5" key="1">
    <citation type="submission" date="2016-10" db="EMBL/GenBank/DDBJ databases">
        <authorList>
            <person name="Varghese N."/>
            <person name="Submissions S."/>
        </authorList>
    </citation>
    <scope>NUCLEOTIDE SEQUENCE [LARGE SCALE GENOMIC DNA]</scope>
    <source>
        <strain evidence="5">KPR-1</strain>
    </source>
</reference>
<evidence type="ECO:0000259" key="3">
    <source>
        <dbReference type="Pfam" id="PF00483"/>
    </source>
</evidence>
<proteinExistence type="predicted"/>
<evidence type="ECO:0000313" key="5">
    <source>
        <dbReference type="Proteomes" id="UP000199288"/>
    </source>
</evidence>
<gene>
    <name evidence="4" type="ORF">SAMN02910418_00818</name>
</gene>
<accession>A0A1H3XZX2</accession>
<sequence>MGMQQRPTKAVILARGLGTRMREASASATLDPSAERAANAGVKGMIDVGRPFLDYLVSALADVGITDVCLVIGPEHGMIREHFDQLHPTRVRIHYAIQREPRGTADAVAAAEDFAGEDRFLVVNSDNYYPPETLDALLNAPGAALLGFDRAALIAQSNIPAERIQAFAILDVDDAGHLRRIVEKPDAATLAHYGDAPISMNAWVFTPTIFDAARTIEPSERGELELASAVMASDGDFTVVPVAAGCLDMSRRDDIAAVKERLASIEVNL</sequence>
<dbReference type="InterPro" id="IPR005835">
    <property type="entry name" value="NTP_transferase_dom"/>
</dbReference>
<name>A0A1H3XZX2_9ACTO</name>
<keyword evidence="1 4" id="KW-0808">Transferase</keyword>
<dbReference type="SUPFAM" id="SSF53448">
    <property type="entry name" value="Nucleotide-diphospho-sugar transferases"/>
    <property type="match status" value="1"/>
</dbReference>
<dbReference type="Gene3D" id="3.90.550.10">
    <property type="entry name" value="Spore Coat Polysaccharide Biosynthesis Protein SpsA, Chain A"/>
    <property type="match status" value="1"/>
</dbReference>
<evidence type="ECO:0000313" key="4">
    <source>
        <dbReference type="EMBL" id="SEA05025.1"/>
    </source>
</evidence>
<dbReference type="Pfam" id="PF00483">
    <property type="entry name" value="NTP_transferase"/>
    <property type="match status" value="1"/>
</dbReference>
<dbReference type="PANTHER" id="PTHR43584:SF8">
    <property type="entry name" value="N-ACETYLMURAMATE ALPHA-1-PHOSPHATE URIDYLYLTRANSFERASE"/>
    <property type="match status" value="1"/>
</dbReference>
<protein>
    <submittedName>
        <fullName evidence="4">Glucose-1-phosphate thymidylyltransferase</fullName>
    </submittedName>
</protein>
<keyword evidence="5" id="KW-1185">Reference proteome</keyword>
<dbReference type="InterPro" id="IPR050065">
    <property type="entry name" value="GlmU-like"/>
</dbReference>
<dbReference type="GO" id="GO:0016779">
    <property type="term" value="F:nucleotidyltransferase activity"/>
    <property type="evidence" value="ECO:0007669"/>
    <property type="project" value="UniProtKB-KW"/>
</dbReference>
<dbReference type="CDD" id="cd04181">
    <property type="entry name" value="NTP_transferase"/>
    <property type="match status" value="1"/>
</dbReference>
<organism evidence="4 5">
    <name type="scientific">Bowdeniella nasicola</name>
    <dbReference type="NCBI Taxonomy" id="208480"/>
    <lineage>
        <taxon>Bacteria</taxon>
        <taxon>Bacillati</taxon>
        <taxon>Actinomycetota</taxon>
        <taxon>Actinomycetes</taxon>
        <taxon>Actinomycetales</taxon>
        <taxon>Actinomycetaceae</taxon>
        <taxon>Bowdeniella</taxon>
    </lineage>
</organism>
<dbReference type="AlphaFoldDB" id="A0A1H3XZX2"/>
<feature type="domain" description="Nucleotidyl transferase" evidence="3">
    <location>
        <begin position="9"/>
        <end position="230"/>
    </location>
</feature>
<evidence type="ECO:0000256" key="2">
    <source>
        <dbReference type="ARBA" id="ARBA00022695"/>
    </source>
</evidence>
<dbReference type="PANTHER" id="PTHR43584">
    <property type="entry name" value="NUCLEOTIDYL TRANSFERASE"/>
    <property type="match status" value="1"/>
</dbReference>
<dbReference type="InterPro" id="IPR029044">
    <property type="entry name" value="Nucleotide-diphossugar_trans"/>
</dbReference>
<keyword evidence="2" id="KW-0548">Nucleotidyltransferase</keyword>
<dbReference type="EMBL" id="FNQV01000004">
    <property type="protein sequence ID" value="SEA05025.1"/>
    <property type="molecule type" value="Genomic_DNA"/>
</dbReference>